<name>A0A5T0UGU9_CAMJU</name>
<protein>
    <submittedName>
        <fullName evidence="1">Oligopeptide ABC transporter substrate-binding protein</fullName>
    </submittedName>
</protein>
<proteinExistence type="predicted"/>
<gene>
    <name evidence="1" type="ORF">CW563_10195</name>
</gene>
<sequence>MKNKKFLQRLAVVTAVSLMTVSSVQPLTAKAVSFPDEYVNHKKALKNATLRVGYASDGAFKGVFLDLLDGDSKTSNMASPG</sequence>
<organism evidence="1">
    <name type="scientific">Campylobacter jejuni</name>
    <dbReference type="NCBI Taxonomy" id="197"/>
    <lineage>
        <taxon>Bacteria</taxon>
        <taxon>Pseudomonadati</taxon>
        <taxon>Campylobacterota</taxon>
        <taxon>Epsilonproteobacteria</taxon>
        <taxon>Campylobacterales</taxon>
        <taxon>Campylobacteraceae</taxon>
        <taxon>Campylobacter</taxon>
    </lineage>
</organism>
<dbReference type="AlphaFoldDB" id="A0A5T0UGU9"/>
<reference evidence="1" key="1">
    <citation type="submission" date="2018-06" db="EMBL/GenBank/DDBJ databases">
        <authorList>
            <consortium name="PulseNet: The National Subtyping Network for Foodborne Disease Surveillance"/>
            <person name="Tarr C.L."/>
            <person name="Trees E."/>
            <person name="Katz L.S."/>
            <person name="Carleton-Romer H.A."/>
            <person name="Stroika S."/>
            <person name="Kucerova Z."/>
            <person name="Roache K.F."/>
            <person name="Sabol A.L."/>
            <person name="Besser J."/>
            <person name="Gerner-Smidt P."/>
        </authorList>
    </citation>
    <scope>NUCLEOTIDE SEQUENCE</scope>
    <source>
        <strain evidence="1">PNUSAC003301</strain>
    </source>
</reference>
<evidence type="ECO:0000313" key="1">
    <source>
        <dbReference type="EMBL" id="EAK3904436.1"/>
    </source>
</evidence>
<comment type="caution">
    <text evidence="1">The sequence shown here is derived from an EMBL/GenBank/DDBJ whole genome shotgun (WGS) entry which is preliminary data.</text>
</comment>
<feature type="non-terminal residue" evidence="1">
    <location>
        <position position="81"/>
    </location>
</feature>
<accession>A0A5T0UGU9</accession>
<dbReference type="EMBL" id="AACFVE010000343">
    <property type="protein sequence ID" value="EAK3904436.1"/>
    <property type="molecule type" value="Genomic_DNA"/>
</dbReference>